<gene>
    <name evidence="4" type="ORF">CCUR1050_LOCUS24729</name>
</gene>
<accession>A0A7S0QLS0</accession>
<organism evidence="4">
    <name type="scientific">Cryptomonas curvata</name>
    <dbReference type="NCBI Taxonomy" id="233186"/>
    <lineage>
        <taxon>Eukaryota</taxon>
        <taxon>Cryptophyceae</taxon>
        <taxon>Cryptomonadales</taxon>
        <taxon>Cryptomonadaceae</taxon>
        <taxon>Cryptomonas</taxon>
    </lineage>
</organism>
<keyword evidence="2" id="KW-0433">Leucine-rich repeat</keyword>
<dbReference type="PROSITE" id="PS51996">
    <property type="entry name" value="TR_MART"/>
    <property type="match status" value="1"/>
</dbReference>
<dbReference type="AlphaFoldDB" id="A0A7S0QLS0"/>
<sequence length="1179" mass="131448">MKLDEIGLFVEDGDFREDFEELIKTWPGHDSVLDSKSCIATFVKWQRDAEILRSSRLNRVVAKLIRNSVRKEHPDSDSSRAMEIFMQQSEVEIPGKILSDQLKEFLKSKDNSIDLTGHNESDKYSDLSLGPLKLFHDGLETHLGYPALDVLTAMKSEHLGDGLFERFSGKLASPGYLQNIRNVSKIVNPETEWYQVIDGNNHNQQQNVLEIPHRQVEEDLNYYCDLAERKVRDALSEAEKLDSGALLSREEVAAIRLWTGPMFKRYALFFRACITGTEQMKSIQYATTMHAINSAITKLAKIWKLPLSRKVYRGYNNLQPGECAQLRDTSRCRGGVDPCVLATSEDFDVAVAYSKHGFILEIEVGQVDRGADISWLSQFPHEREILFQALSNLEFVGEPRNFFTEDGKIQLHAIRINANLKSKTLDQFKEMRKDLHLATVKNIRENLQCHLKERLSMFQATLLRRQEGYFELLNGDSAQIEIDDNAQKTSTVCFRGDDMSRKCTIGAMSCGQEISFEVEIMNLETSGRPAWLWLGLAGTNFGGDRTGGMGLDNVSWAYNVNQHACYHGEVKMPMPIPEGLSETDRDSISKQQLWKGLKLVVEYDMNAKKIYVSRNSLRETAADRVSVSNETGALLFPIITAWGGCTVKVRLLCSVTSCPALRSAQDILFLQLLGYFDQIQTKHEEMAAVQYNTDQKYKILLNEALDAKVGLDRKQEALITMMLSGANPTQLSVCIDSPPVDFVTTVTTILENECQYTWRSALAPLYFAGLGEISIPLKLPPCQIAVIWREILSQNVQNDTRKVILGDVSLSLVPISPILNLKENRLVDSKFEGAINGLMLALNANFSSENPAYLGSSAQLGVDFRDIEYTQKSSEQLLGAVHEALKLGYILSFNGRKVDCLEPDYLDALIGAAANEATVLSLAAKDCRLTGPQTSALNGLSVMKKKDLNFQNCVLLPTVGKCQKSQELGKSLDAMAWGFVTSSVATRKWEQIDLSENALDSSHMKLLLVGISFATTLSCITLRKNNIGSTGCALLVPGLFGISNLKWLHLDENGIDCHGCNALAQLIQKLAGFKGLGLSENSIGNIGFEKLKNAIVGHSSFHWLSVKKNMIESNELVAFGNQLPKIMLEAQVLLFNFDFEVNHSFYSPKHGVIISVKVENVACHVGQLLITLGNQIFDN</sequence>
<dbReference type="Gene3D" id="3.90.176.10">
    <property type="entry name" value="Toxin ADP-ribosyltransferase, Chain A, domain 1"/>
    <property type="match status" value="1"/>
</dbReference>
<evidence type="ECO:0000256" key="1">
    <source>
        <dbReference type="ARBA" id="ARBA00022468"/>
    </source>
</evidence>
<dbReference type="InterPro" id="IPR032675">
    <property type="entry name" value="LRR_dom_sf"/>
</dbReference>
<evidence type="ECO:0000256" key="2">
    <source>
        <dbReference type="ARBA" id="ARBA00022614"/>
    </source>
</evidence>
<evidence type="ECO:0000313" key="4">
    <source>
        <dbReference type="EMBL" id="CAD8647044.1"/>
    </source>
</evidence>
<dbReference type="GO" id="GO:0006913">
    <property type="term" value="P:nucleocytoplasmic transport"/>
    <property type="evidence" value="ECO:0007669"/>
    <property type="project" value="TreeGrafter"/>
</dbReference>
<keyword evidence="1" id="KW-0343">GTPase activation</keyword>
<dbReference type="GO" id="GO:0005634">
    <property type="term" value="C:nucleus"/>
    <property type="evidence" value="ECO:0007669"/>
    <property type="project" value="TreeGrafter"/>
</dbReference>
<evidence type="ECO:0000256" key="3">
    <source>
        <dbReference type="ARBA" id="ARBA00022737"/>
    </source>
</evidence>
<dbReference type="GO" id="GO:0005829">
    <property type="term" value="C:cytosol"/>
    <property type="evidence" value="ECO:0007669"/>
    <property type="project" value="TreeGrafter"/>
</dbReference>
<dbReference type="SUPFAM" id="SSF52047">
    <property type="entry name" value="RNI-like"/>
    <property type="match status" value="1"/>
</dbReference>
<dbReference type="SUPFAM" id="SSF56399">
    <property type="entry name" value="ADP-ribosylation"/>
    <property type="match status" value="1"/>
</dbReference>
<dbReference type="GO" id="GO:0005096">
    <property type="term" value="F:GTPase activator activity"/>
    <property type="evidence" value="ECO:0007669"/>
    <property type="project" value="UniProtKB-KW"/>
</dbReference>
<dbReference type="GO" id="GO:0048471">
    <property type="term" value="C:perinuclear region of cytoplasm"/>
    <property type="evidence" value="ECO:0007669"/>
    <property type="project" value="TreeGrafter"/>
</dbReference>
<dbReference type="PANTHER" id="PTHR24113:SF12">
    <property type="entry name" value="RAN GTPASE-ACTIVATING PROTEIN 1"/>
    <property type="match status" value="1"/>
</dbReference>
<dbReference type="GO" id="GO:0031267">
    <property type="term" value="F:small GTPase binding"/>
    <property type="evidence" value="ECO:0007669"/>
    <property type="project" value="TreeGrafter"/>
</dbReference>
<proteinExistence type="predicted"/>
<dbReference type="Gene3D" id="3.80.10.10">
    <property type="entry name" value="Ribonuclease Inhibitor"/>
    <property type="match status" value="1"/>
</dbReference>
<dbReference type="InterPro" id="IPR027038">
    <property type="entry name" value="RanGap"/>
</dbReference>
<dbReference type="EMBL" id="HBEZ01044908">
    <property type="protein sequence ID" value="CAD8647044.1"/>
    <property type="molecule type" value="Transcribed_RNA"/>
</dbReference>
<protein>
    <recommendedName>
        <fullName evidence="5">Mono(ADP-ribosyl)transferase</fullName>
    </recommendedName>
</protein>
<reference evidence="4" key="1">
    <citation type="submission" date="2021-01" db="EMBL/GenBank/DDBJ databases">
        <authorList>
            <person name="Corre E."/>
            <person name="Pelletier E."/>
            <person name="Niang G."/>
            <person name="Scheremetjew M."/>
            <person name="Finn R."/>
            <person name="Kale V."/>
            <person name="Holt S."/>
            <person name="Cochrane G."/>
            <person name="Meng A."/>
            <person name="Brown T."/>
            <person name="Cohen L."/>
        </authorList>
    </citation>
    <scope>NUCLEOTIDE SEQUENCE</scope>
    <source>
        <strain evidence="4">CCAP979/52</strain>
    </source>
</reference>
<keyword evidence="3" id="KW-0677">Repeat</keyword>
<name>A0A7S0QLS0_9CRYP</name>
<dbReference type="PANTHER" id="PTHR24113">
    <property type="entry name" value="RAN GTPASE-ACTIVATING PROTEIN 1"/>
    <property type="match status" value="1"/>
</dbReference>
<evidence type="ECO:0008006" key="5">
    <source>
        <dbReference type="Google" id="ProtNLM"/>
    </source>
</evidence>